<organism evidence="2 3">
    <name type="scientific">Hibiscus syriacus</name>
    <name type="common">Rose of Sharon</name>
    <dbReference type="NCBI Taxonomy" id="106335"/>
    <lineage>
        <taxon>Eukaryota</taxon>
        <taxon>Viridiplantae</taxon>
        <taxon>Streptophyta</taxon>
        <taxon>Embryophyta</taxon>
        <taxon>Tracheophyta</taxon>
        <taxon>Spermatophyta</taxon>
        <taxon>Magnoliopsida</taxon>
        <taxon>eudicotyledons</taxon>
        <taxon>Gunneridae</taxon>
        <taxon>Pentapetalae</taxon>
        <taxon>rosids</taxon>
        <taxon>malvids</taxon>
        <taxon>Malvales</taxon>
        <taxon>Malvaceae</taxon>
        <taxon>Malvoideae</taxon>
        <taxon>Hibiscus</taxon>
    </lineage>
</organism>
<name>A0A6A2ZXQ7_HIBSY</name>
<feature type="domain" description="Pectinesterase inhibitor" evidence="1">
    <location>
        <begin position="3"/>
        <end position="144"/>
    </location>
</feature>
<dbReference type="PANTHER" id="PTHR31707">
    <property type="entry name" value="PECTINESTERASE"/>
    <property type="match status" value="1"/>
</dbReference>
<dbReference type="NCBIfam" id="TIGR01614">
    <property type="entry name" value="PME_inhib"/>
    <property type="match status" value="1"/>
</dbReference>
<dbReference type="SMART" id="SM00856">
    <property type="entry name" value="PMEI"/>
    <property type="match status" value="1"/>
</dbReference>
<gene>
    <name evidence="2" type="ORF">F3Y22_tig00110647pilonHSYRG00074</name>
</gene>
<evidence type="ECO:0000259" key="1">
    <source>
        <dbReference type="SMART" id="SM00856"/>
    </source>
</evidence>
<dbReference type="InterPro" id="IPR035513">
    <property type="entry name" value="Invertase/methylesterase_inhib"/>
</dbReference>
<dbReference type="AlphaFoldDB" id="A0A6A2ZXQ7"/>
<evidence type="ECO:0000313" key="3">
    <source>
        <dbReference type="Proteomes" id="UP000436088"/>
    </source>
</evidence>
<protein>
    <recommendedName>
        <fullName evidence="1">Pectinesterase inhibitor domain-containing protein</fullName>
    </recommendedName>
</protein>
<dbReference type="CDD" id="cd15798">
    <property type="entry name" value="PMEI-like_3"/>
    <property type="match status" value="1"/>
</dbReference>
<reference evidence="2" key="1">
    <citation type="submission" date="2019-09" db="EMBL/GenBank/DDBJ databases">
        <title>Draft genome information of white flower Hibiscus syriacus.</title>
        <authorList>
            <person name="Kim Y.-M."/>
        </authorList>
    </citation>
    <scope>NUCLEOTIDE SEQUENCE [LARGE SCALE GENOMIC DNA]</scope>
    <source>
        <strain evidence="2">YM2019G1</strain>
    </source>
</reference>
<dbReference type="Proteomes" id="UP000436088">
    <property type="component" value="Unassembled WGS sequence"/>
</dbReference>
<comment type="caution">
    <text evidence="2">The sequence shown here is derived from an EMBL/GenBank/DDBJ whole genome shotgun (WGS) entry which is preliminary data.</text>
</comment>
<keyword evidence="3" id="KW-1185">Reference proteome</keyword>
<dbReference type="InterPro" id="IPR006501">
    <property type="entry name" value="Pectinesterase_inhib_dom"/>
</dbReference>
<dbReference type="Gene3D" id="1.20.140.40">
    <property type="entry name" value="Invertase/pectin methylesterase inhibitor family protein"/>
    <property type="match status" value="1"/>
</dbReference>
<evidence type="ECO:0000313" key="2">
    <source>
        <dbReference type="EMBL" id="KAE8696730.1"/>
    </source>
</evidence>
<dbReference type="SUPFAM" id="SSF101148">
    <property type="entry name" value="Plant invertase/pectin methylesterase inhibitor"/>
    <property type="match status" value="1"/>
</dbReference>
<dbReference type="EMBL" id="VEPZ02001060">
    <property type="protein sequence ID" value="KAE8696730.1"/>
    <property type="molecule type" value="Genomic_DNA"/>
</dbReference>
<accession>A0A6A2ZXQ7</accession>
<proteinExistence type="predicted"/>
<dbReference type="Pfam" id="PF04043">
    <property type="entry name" value="PMEI"/>
    <property type="match status" value="1"/>
</dbReference>
<sequence length="151" mass="17380">MTNSKKAIQFICKPTKFKEACEESMVKSNTTDPKALIRAEFKVTVEEIKNMMANSKNVQDLQKDEKTKEGFSVYQELFDWAVLELERSFDKLGEQNMTKIDDVLLTLQVWLSGALTSQETCVDSYADMDSHTAKKMQEIIAKSQELHERRC</sequence>
<dbReference type="GO" id="GO:0004857">
    <property type="term" value="F:enzyme inhibitor activity"/>
    <property type="evidence" value="ECO:0007669"/>
    <property type="project" value="InterPro"/>
</dbReference>